<dbReference type="Proteomes" id="UP000615446">
    <property type="component" value="Unassembled WGS sequence"/>
</dbReference>
<evidence type="ECO:0000313" key="1">
    <source>
        <dbReference type="EMBL" id="GES78873.1"/>
    </source>
</evidence>
<organism evidence="1 2">
    <name type="scientific">Rhizophagus clarus</name>
    <dbReference type="NCBI Taxonomy" id="94130"/>
    <lineage>
        <taxon>Eukaryota</taxon>
        <taxon>Fungi</taxon>
        <taxon>Fungi incertae sedis</taxon>
        <taxon>Mucoromycota</taxon>
        <taxon>Glomeromycotina</taxon>
        <taxon>Glomeromycetes</taxon>
        <taxon>Glomerales</taxon>
        <taxon>Glomeraceae</taxon>
        <taxon>Rhizophagus</taxon>
    </lineage>
</organism>
<dbReference type="EMBL" id="BLAL01000040">
    <property type="protein sequence ID" value="GES78873.1"/>
    <property type="molecule type" value="Genomic_DNA"/>
</dbReference>
<evidence type="ECO:0000313" key="2">
    <source>
        <dbReference type="Proteomes" id="UP000615446"/>
    </source>
</evidence>
<protein>
    <submittedName>
        <fullName evidence="1">Uncharacterized protein</fullName>
    </submittedName>
</protein>
<accession>A0A8H3QGH8</accession>
<sequence length="111" mass="13372">MNVTRVWAQFDSRFLILGYYFYPYYRALGFQHGIFRNVCQSAIELWINMDGVLDPAQIYIYPLWYLTKYYYSKDSTLNIDHSQVDNGELNSSRFRYIKVGSLKDYNNENKY</sequence>
<gene>
    <name evidence="1" type="ORF">RCL2_000618400</name>
</gene>
<comment type="caution">
    <text evidence="1">The sequence shown here is derived from an EMBL/GenBank/DDBJ whole genome shotgun (WGS) entry which is preliminary data.</text>
</comment>
<reference evidence="1" key="1">
    <citation type="submission" date="2019-10" db="EMBL/GenBank/DDBJ databases">
        <title>Conservation and host-specific expression of non-tandemly repeated heterogenous ribosome RNA gene in arbuscular mycorrhizal fungi.</title>
        <authorList>
            <person name="Maeda T."/>
            <person name="Kobayashi Y."/>
            <person name="Nakagawa T."/>
            <person name="Ezawa T."/>
            <person name="Yamaguchi K."/>
            <person name="Bino T."/>
            <person name="Nishimoto Y."/>
            <person name="Shigenobu S."/>
            <person name="Kawaguchi M."/>
        </authorList>
    </citation>
    <scope>NUCLEOTIDE SEQUENCE</scope>
    <source>
        <strain evidence="1">HR1</strain>
    </source>
</reference>
<proteinExistence type="predicted"/>
<dbReference type="AlphaFoldDB" id="A0A8H3QGH8"/>
<name>A0A8H3QGH8_9GLOM</name>